<protein>
    <submittedName>
        <fullName evidence="3">Uncharacterized protein</fullName>
    </submittedName>
</protein>
<feature type="transmembrane region" description="Helical" evidence="2">
    <location>
        <begin position="205"/>
        <end position="222"/>
    </location>
</feature>
<feature type="transmembrane region" description="Helical" evidence="2">
    <location>
        <begin position="157"/>
        <end position="178"/>
    </location>
</feature>
<dbReference type="AlphaFoldDB" id="A0A814K837"/>
<gene>
    <name evidence="3" type="ORF">GPM918_LOCUS16145</name>
    <name evidence="4" type="ORF">SRO942_LOCUS16145</name>
</gene>
<dbReference type="EMBL" id="CAJNOQ010004183">
    <property type="protein sequence ID" value="CAF1048248.1"/>
    <property type="molecule type" value="Genomic_DNA"/>
</dbReference>
<sequence>MSLASDIREHRDKEALASESDGRYREGQDKELEKGYYGQRQVAGDDQQACTNQLDTSKPQKDPTTISLSLWTSSFIAVERLLIECFNYSLYRTRKYSFIFSMILFNLIFLTHITEFKRRKLKPDPISPNIYRCTYDHFEWSDETWDIIDRIGRREHLHIGVPCFLHLISTISILIHIVKHKIYINEAENQFCQVLLIQVKKHKDFFIPPILIILCSLPRLLFELITPRDCLESNMKFKLRMCIVFRYIYYLPQTIPFFIYVYPSSVYMNQFHRTKIAIYLFEKNKTVLSQKDIIRKEKKMVNLKLFRFATEIMWTISLYRGINSCDLALRERLKG</sequence>
<keyword evidence="2" id="KW-0472">Membrane</keyword>
<proteinExistence type="predicted"/>
<dbReference type="Proteomes" id="UP000663829">
    <property type="component" value="Unassembled WGS sequence"/>
</dbReference>
<dbReference type="Proteomes" id="UP000681722">
    <property type="component" value="Unassembled WGS sequence"/>
</dbReference>
<evidence type="ECO:0000256" key="2">
    <source>
        <dbReference type="SAM" id="Phobius"/>
    </source>
</evidence>
<dbReference type="EMBL" id="CAJOBC010004183">
    <property type="protein sequence ID" value="CAF3817974.1"/>
    <property type="molecule type" value="Genomic_DNA"/>
</dbReference>
<accession>A0A814K837</accession>
<keyword evidence="2" id="KW-0812">Transmembrane</keyword>
<keyword evidence="5" id="KW-1185">Reference proteome</keyword>
<dbReference type="OrthoDB" id="10333938at2759"/>
<evidence type="ECO:0000313" key="4">
    <source>
        <dbReference type="EMBL" id="CAF3817974.1"/>
    </source>
</evidence>
<comment type="caution">
    <text evidence="3">The sequence shown here is derived from an EMBL/GenBank/DDBJ whole genome shotgun (WGS) entry which is preliminary data.</text>
</comment>
<evidence type="ECO:0000256" key="1">
    <source>
        <dbReference type="SAM" id="MobiDB-lite"/>
    </source>
</evidence>
<evidence type="ECO:0000313" key="5">
    <source>
        <dbReference type="Proteomes" id="UP000663829"/>
    </source>
</evidence>
<feature type="transmembrane region" description="Helical" evidence="2">
    <location>
        <begin position="243"/>
        <end position="262"/>
    </location>
</feature>
<feature type="transmembrane region" description="Helical" evidence="2">
    <location>
        <begin position="96"/>
        <end position="113"/>
    </location>
</feature>
<dbReference type="Gene3D" id="1.20.1070.10">
    <property type="entry name" value="Rhodopsin 7-helix transmembrane proteins"/>
    <property type="match status" value="1"/>
</dbReference>
<name>A0A814K837_9BILA</name>
<keyword evidence="2" id="KW-1133">Transmembrane helix</keyword>
<organism evidence="3 5">
    <name type="scientific">Didymodactylos carnosus</name>
    <dbReference type="NCBI Taxonomy" id="1234261"/>
    <lineage>
        <taxon>Eukaryota</taxon>
        <taxon>Metazoa</taxon>
        <taxon>Spiralia</taxon>
        <taxon>Gnathifera</taxon>
        <taxon>Rotifera</taxon>
        <taxon>Eurotatoria</taxon>
        <taxon>Bdelloidea</taxon>
        <taxon>Philodinida</taxon>
        <taxon>Philodinidae</taxon>
        <taxon>Didymodactylos</taxon>
    </lineage>
</organism>
<feature type="region of interest" description="Disordered" evidence="1">
    <location>
        <begin position="1"/>
        <end position="30"/>
    </location>
</feature>
<evidence type="ECO:0000313" key="3">
    <source>
        <dbReference type="EMBL" id="CAF1048248.1"/>
    </source>
</evidence>
<reference evidence="3" key="1">
    <citation type="submission" date="2021-02" db="EMBL/GenBank/DDBJ databases">
        <authorList>
            <person name="Nowell W R."/>
        </authorList>
    </citation>
    <scope>NUCLEOTIDE SEQUENCE</scope>
</reference>